<keyword evidence="2" id="KW-1185">Reference proteome</keyword>
<evidence type="ECO:0000313" key="2">
    <source>
        <dbReference type="Proteomes" id="UP000697927"/>
    </source>
</evidence>
<accession>A0ABX0VK02</accession>
<dbReference type="Proteomes" id="UP000697927">
    <property type="component" value="Unassembled WGS sequence"/>
</dbReference>
<comment type="caution">
    <text evidence="1">The sequence shown here is derived from an EMBL/GenBank/DDBJ whole genome shotgun (WGS) entry which is preliminary data.</text>
</comment>
<gene>
    <name evidence="1" type="ORF">E2L00_04885</name>
</gene>
<reference evidence="1 2" key="1">
    <citation type="journal article" date="2020" name="Microorganisms">
        <title>Polyphasic Characterisation of Cedecea colo sp. nov., a New Enteric Bacterium Isolated from the Koala Hindgut.</title>
        <authorList>
            <person name="Boath J.M."/>
            <person name="Dakhal S."/>
            <person name="Van T.T.H."/>
            <person name="Moore R.J."/>
            <person name="Dekiwadia C."/>
            <person name="Macreadie I.G."/>
        </authorList>
    </citation>
    <scope>NUCLEOTIDE SEQUENCE [LARGE SCALE GENOMIC DNA]</scope>
    <source>
        <strain evidence="1 2">ZA</strain>
    </source>
</reference>
<proteinExistence type="predicted"/>
<protein>
    <submittedName>
        <fullName evidence="1">Uncharacterized protein</fullName>
    </submittedName>
</protein>
<evidence type="ECO:0000313" key="1">
    <source>
        <dbReference type="EMBL" id="NIY46876.1"/>
    </source>
</evidence>
<name>A0ABX0VK02_9ENTR</name>
<sequence length="78" mass="8953">MQWGDHFLIASGIKKTATKSNVPFRITSFQNGDDLVFFPDELKYFLFYSGNPVPDRCTVLSTSTYQITQLPRYKKPDA</sequence>
<organism evidence="1 2">
    <name type="scientific">Cedecea colo</name>
    <dbReference type="NCBI Taxonomy" id="2552946"/>
    <lineage>
        <taxon>Bacteria</taxon>
        <taxon>Pseudomonadati</taxon>
        <taxon>Pseudomonadota</taxon>
        <taxon>Gammaproteobacteria</taxon>
        <taxon>Enterobacterales</taxon>
        <taxon>Enterobacteriaceae</taxon>
        <taxon>Cedecea</taxon>
    </lineage>
</organism>
<dbReference type="EMBL" id="SOYS01000002">
    <property type="protein sequence ID" value="NIY46876.1"/>
    <property type="molecule type" value="Genomic_DNA"/>
</dbReference>